<feature type="binding site" evidence="5">
    <location>
        <begin position="176"/>
        <end position="183"/>
    </location>
    <ligand>
        <name>NAD(+)</name>
        <dbReference type="ChEBI" id="CHEBI:57540"/>
    </ligand>
</feature>
<dbReference type="Pfam" id="PF02852">
    <property type="entry name" value="Pyr_redox_dim"/>
    <property type="match status" value="1"/>
</dbReference>
<feature type="binding site" evidence="5">
    <location>
        <position position="48"/>
    </location>
    <ligand>
        <name>FAD</name>
        <dbReference type="ChEBI" id="CHEBI:57692"/>
    </ligand>
</feature>
<evidence type="ECO:0000256" key="5">
    <source>
        <dbReference type="PIRSR" id="PIRSR000350-3"/>
    </source>
</evidence>
<dbReference type="PANTHER" id="PTHR22912:SF151">
    <property type="entry name" value="DIHYDROLIPOYL DEHYDROGENASE, MITOCHONDRIAL"/>
    <property type="match status" value="1"/>
</dbReference>
<comment type="similarity">
    <text evidence="1">Belongs to the class-I pyridine nucleotide-disulfide oxidoreductase family.</text>
</comment>
<dbReference type="GO" id="GO:0006103">
    <property type="term" value="P:2-oxoglutarate metabolic process"/>
    <property type="evidence" value="ECO:0007669"/>
    <property type="project" value="TreeGrafter"/>
</dbReference>
<evidence type="ECO:0000259" key="6">
    <source>
        <dbReference type="Pfam" id="PF02852"/>
    </source>
</evidence>
<feature type="binding site" evidence="5">
    <location>
        <position position="303"/>
    </location>
    <ligand>
        <name>FAD</name>
        <dbReference type="ChEBI" id="CHEBI:57692"/>
    </ligand>
</feature>
<dbReference type="PRINTS" id="PR00368">
    <property type="entry name" value="FADPNR"/>
</dbReference>
<dbReference type="SUPFAM" id="SSF55424">
    <property type="entry name" value="FAD/NAD-linked reductases, dimerisation (C-terminal) domain"/>
    <property type="match status" value="1"/>
</dbReference>
<dbReference type="PIRSF" id="PIRSF000350">
    <property type="entry name" value="Mercury_reductase_MerA"/>
    <property type="match status" value="1"/>
</dbReference>
<evidence type="ECO:0000256" key="4">
    <source>
        <dbReference type="ARBA" id="ARBA00023027"/>
    </source>
</evidence>
<dbReference type="GO" id="GO:0004148">
    <property type="term" value="F:dihydrolipoyl dehydrogenase (NADH) activity"/>
    <property type="evidence" value="ECO:0007669"/>
    <property type="project" value="TreeGrafter"/>
</dbReference>
<feature type="domain" description="Pyridine nucleotide-disulphide oxidoreductase dimerisation" evidence="6">
    <location>
        <begin position="340"/>
        <end position="439"/>
    </location>
</feature>
<dbReference type="OrthoDB" id="4678789at2"/>
<evidence type="ECO:0000256" key="1">
    <source>
        <dbReference type="ARBA" id="ARBA00007532"/>
    </source>
</evidence>
<dbReference type="RefSeq" id="WP_066790497.1">
    <property type="nucleotide sequence ID" value="NZ_LWQS01000083.1"/>
</dbReference>
<dbReference type="Gene3D" id="3.30.390.30">
    <property type="match status" value="1"/>
</dbReference>
<dbReference type="InterPro" id="IPR001100">
    <property type="entry name" value="Pyr_nuc-diS_OxRdtase"/>
</dbReference>
<proteinExistence type="inferred from homology"/>
<dbReference type="SUPFAM" id="SSF51905">
    <property type="entry name" value="FAD/NAD(P)-binding domain"/>
    <property type="match status" value="1"/>
</dbReference>
<organism evidence="8 9">
    <name type="scientific">Chloroflexus islandicus</name>
    <dbReference type="NCBI Taxonomy" id="1707952"/>
    <lineage>
        <taxon>Bacteria</taxon>
        <taxon>Bacillati</taxon>
        <taxon>Chloroflexota</taxon>
        <taxon>Chloroflexia</taxon>
        <taxon>Chloroflexales</taxon>
        <taxon>Chloroflexineae</taxon>
        <taxon>Chloroflexaceae</taxon>
        <taxon>Chloroflexus</taxon>
    </lineage>
</organism>
<dbReference type="PANTHER" id="PTHR22912">
    <property type="entry name" value="DISULFIDE OXIDOREDUCTASE"/>
    <property type="match status" value="1"/>
</dbReference>
<dbReference type="GO" id="GO:0050660">
    <property type="term" value="F:flavin adenine dinucleotide binding"/>
    <property type="evidence" value="ECO:0007669"/>
    <property type="project" value="TreeGrafter"/>
</dbReference>
<dbReference type="InterPro" id="IPR036188">
    <property type="entry name" value="FAD/NAD-bd_sf"/>
</dbReference>
<dbReference type="Pfam" id="PF07992">
    <property type="entry name" value="Pyr_redox_2"/>
    <property type="match status" value="1"/>
</dbReference>
<dbReference type="InterPro" id="IPR023753">
    <property type="entry name" value="FAD/NAD-binding_dom"/>
</dbReference>
<comment type="caution">
    <text evidence="8">The sequence shown here is derived from an EMBL/GenBank/DDBJ whole genome shotgun (WGS) entry which is preliminary data.</text>
</comment>
<evidence type="ECO:0000256" key="3">
    <source>
        <dbReference type="ARBA" id="ARBA00022827"/>
    </source>
</evidence>
<keyword evidence="4 5" id="KW-0520">NAD</keyword>
<sequence length="447" mass="45409">MKQIVVIGGGPAGVEAAVAAAQGNTQVTLISEGPLGGRTGWDSLLPSKVWLHAAEVAGVAAHAAAEGVQLGAVQVEPAAVLGRIKAVAQRWSEREAQRLQAAGVNVINGVAAFSGPHELVVRNGENQQVLAADAVIIATGSVPRFPPTMKPDGQRIIAPRFASTLSTLPPDMIVIGGGPTGSEFASLFSRLGVKVTWIVGAPGVLPMFDPAAGQALAAAMAAQGVTIHQVDVERAERTEAGVAVTTTDGVTHTAAMAFLAIGRVPDLSRLNLAAAGLQVGENGQLAIDNYGRTEAGHIFAVGDAAGGPMLANRALAQAWIAGRTAAELPAPGYCPHTVVSAVYTVPEIAQVGIVSGGEGELQRVRASYTASLKAYLGDETEGWVELVFDAANRQIRGGIAVGAHAADLLAPVALAIQSGATIADLAAIFAAYPTLSEAVFAAARAVQ</sequence>
<protein>
    <submittedName>
        <fullName evidence="8">Pyridine nucleotide-disulfide oxidoreductase</fullName>
    </submittedName>
</protein>
<keyword evidence="2" id="KW-0285">Flavoprotein</keyword>
<evidence type="ECO:0000313" key="9">
    <source>
        <dbReference type="Proteomes" id="UP000078287"/>
    </source>
</evidence>
<dbReference type="Proteomes" id="UP000078287">
    <property type="component" value="Unassembled WGS sequence"/>
</dbReference>
<reference evidence="8 9" key="1">
    <citation type="submission" date="2016-04" db="EMBL/GenBank/DDBJ databases">
        <title>Chloroflexus islandicus sp. nov., a thermophilic filamentous anoxygenic phototrophic bacterium from geyser Strokkur (Iceland).</title>
        <authorList>
            <person name="Gaisin V.A."/>
            <person name="Kalashnikov A.M."/>
            <person name="Sukhacheva M.V."/>
            <person name="Grouzdev D.S."/>
            <person name="Ivanov T.M."/>
            <person name="Kuznetsov B."/>
            <person name="Gorlenko V.M."/>
        </authorList>
    </citation>
    <scope>NUCLEOTIDE SEQUENCE [LARGE SCALE GENOMIC DNA]</scope>
    <source>
        <strain evidence="9">isl-2</strain>
    </source>
</reference>
<dbReference type="EMBL" id="LWQS01000083">
    <property type="protein sequence ID" value="OAN42684.1"/>
    <property type="molecule type" value="Genomic_DNA"/>
</dbReference>
<gene>
    <name evidence="8" type="ORF">A6A03_18675</name>
</gene>
<dbReference type="Gene3D" id="3.50.50.60">
    <property type="entry name" value="FAD/NAD(P)-binding domain"/>
    <property type="match status" value="2"/>
</dbReference>
<evidence type="ECO:0000313" key="8">
    <source>
        <dbReference type="EMBL" id="OAN42684.1"/>
    </source>
</evidence>
<accession>A0A178M4Z3</accession>
<feature type="binding site" evidence="5">
    <location>
        <position position="262"/>
    </location>
    <ligand>
        <name>NAD(+)</name>
        <dbReference type="ChEBI" id="CHEBI:57540"/>
    </ligand>
</feature>
<keyword evidence="3 5" id="KW-0274">FAD</keyword>
<dbReference type="STRING" id="1707952.A6A03_18675"/>
<feature type="domain" description="FAD/NAD(P)-binding" evidence="7">
    <location>
        <begin position="3"/>
        <end position="318"/>
    </location>
</feature>
<dbReference type="InterPro" id="IPR016156">
    <property type="entry name" value="FAD/NAD-linked_Rdtase_dimer_sf"/>
</dbReference>
<dbReference type="InterPro" id="IPR050151">
    <property type="entry name" value="Class-I_Pyr_Nuc-Dis_Oxidored"/>
</dbReference>
<keyword evidence="9" id="KW-1185">Reference proteome</keyword>
<name>A0A178M4Z3_9CHLR</name>
<dbReference type="AlphaFoldDB" id="A0A178M4Z3"/>
<comment type="cofactor">
    <cofactor evidence="5">
        <name>FAD</name>
        <dbReference type="ChEBI" id="CHEBI:57692"/>
    </cofactor>
    <text evidence="5">Binds 1 FAD per subunit.</text>
</comment>
<dbReference type="PRINTS" id="PR00411">
    <property type="entry name" value="PNDRDTASEI"/>
</dbReference>
<evidence type="ECO:0000256" key="2">
    <source>
        <dbReference type="ARBA" id="ARBA00022630"/>
    </source>
</evidence>
<keyword evidence="5" id="KW-0547">Nucleotide-binding</keyword>
<feature type="binding site" evidence="5">
    <location>
        <begin position="139"/>
        <end position="141"/>
    </location>
    <ligand>
        <name>FAD</name>
        <dbReference type="ChEBI" id="CHEBI:57692"/>
    </ligand>
</feature>
<dbReference type="InterPro" id="IPR004099">
    <property type="entry name" value="Pyr_nucl-diS_OxRdtase_dimer"/>
</dbReference>
<evidence type="ECO:0000259" key="7">
    <source>
        <dbReference type="Pfam" id="PF07992"/>
    </source>
</evidence>